<feature type="signal peptide" evidence="2">
    <location>
        <begin position="1"/>
        <end position="29"/>
    </location>
</feature>
<evidence type="ECO:0000256" key="1">
    <source>
        <dbReference type="SAM" id="Coils"/>
    </source>
</evidence>
<comment type="caution">
    <text evidence="3">The sequence shown here is derived from an EMBL/GenBank/DDBJ whole genome shotgun (WGS) entry which is preliminary data.</text>
</comment>
<feature type="coiled-coil region" evidence="1">
    <location>
        <begin position="73"/>
        <end position="100"/>
    </location>
</feature>
<evidence type="ECO:0008006" key="5">
    <source>
        <dbReference type="Google" id="ProtNLM"/>
    </source>
</evidence>
<sequence length="152" mass="16326">MKKKTMSYVMTGALSITILSGVPSSPAQAASPQLIKEQVAPSVTRTGTKNFADVIEEQALALGINIEGDDLEKAAKKVRLAKLQNQAAALNIETDGKDEKTIRLEVKKAHEINVYNAADNLGVETDGKRLKDIIASISDVNPEMAAQLNGFY</sequence>
<name>A0A177KMX4_9BACI</name>
<dbReference type="OrthoDB" id="2888727at2"/>
<dbReference type="EMBL" id="LQWZ01000033">
    <property type="protein sequence ID" value="OAH54722.1"/>
    <property type="molecule type" value="Genomic_DNA"/>
</dbReference>
<dbReference type="Proteomes" id="UP000077271">
    <property type="component" value="Unassembled WGS sequence"/>
</dbReference>
<organism evidence="3 4">
    <name type="scientific">Domibacillus aminovorans</name>
    <dbReference type="NCBI Taxonomy" id="29332"/>
    <lineage>
        <taxon>Bacteria</taxon>
        <taxon>Bacillati</taxon>
        <taxon>Bacillota</taxon>
        <taxon>Bacilli</taxon>
        <taxon>Bacillales</taxon>
        <taxon>Bacillaceae</taxon>
        <taxon>Domibacillus</taxon>
    </lineage>
</organism>
<protein>
    <recommendedName>
        <fullName evidence="5">DUF4168 domain-containing protein</fullName>
    </recommendedName>
</protein>
<evidence type="ECO:0000256" key="2">
    <source>
        <dbReference type="SAM" id="SignalP"/>
    </source>
</evidence>
<dbReference type="AlphaFoldDB" id="A0A177KMX4"/>
<feature type="chain" id="PRO_5008066222" description="DUF4168 domain-containing protein" evidence="2">
    <location>
        <begin position="30"/>
        <end position="152"/>
    </location>
</feature>
<proteinExistence type="predicted"/>
<keyword evidence="2" id="KW-0732">Signal</keyword>
<gene>
    <name evidence="3" type="ORF">AWH48_09070</name>
</gene>
<evidence type="ECO:0000313" key="3">
    <source>
        <dbReference type="EMBL" id="OAH54722.1"/>
    </source>
</evidence>
<dbReference type="RefSeq" id="WP_018394483.1">
    <property type="nucleotide sequence ID" value="NZ_LQWZ01000033.1"/>
</dbReference>
<evidence type="ECO:0000313" key="4">
    <source>
        <dbReference type="Proteomes" id="UP000077271"/>
    </source>
</evidence>
<reference evidence="3 4" key="1">
    <citation type="submission" date="2016-01" db="EMBL/GenBank/DDBJ databases">
        <title>Investigation of taxonomic status of Bacillus aminovorans.</title>
        <authorList>
            <person name="Verma A."/>
            <person name="Pal Y."/>
            <person name="Krishnamurthi S."/>
        </authorList>
    </citation>
    <scope>NUCLEOTIDE SEQUENCE [LARGE SCALE GENOMIC DNA]</scope>
    <source>
        <strain evidence="3 4">DSM 4337</strain>
    </source>
</reference>
<accession>A0A177KMX4</accession>
<keyword evidence="1" id="KW-0175">Coiled coil</keyword>